<evidence type="ECO:0000313" key="1">
    <source>
        <dbReference type="EMBL" id="MBP2325252.1"/>
    </source>
</evidence>
<reference evidence="1 2" key="1">
    <citation type="submission" date="2021-03" db="EMBL/GenBank/DDBJ databases">
        <title>Sequencing the genomes of 1000 actinobacteria strains.</title>
        <authorList>
            <person name="Klenk H.-P."/>
        </authorList>
    </citation>
    <scope>NUCLEOTIDE SEQUENCE [LARGE SCALE GENOMIC DNA]</scope>
    <source>
        <strain evidence="1 2">DSM 46670</strain>
    </source>
</reference>
<evidence type="ECO:0008006" key="3">
    <source>
        <dbReference type="Google" id="ProtNLM"/>
    </source>
</evidence>
<dbReference type="InterPro" id="IPR015018">
    <property type="entry name" value="DUF1905"/>
</dbReference>
<name>A0ABS4TLF0_9PSEU</name>
<dbReference type="Pfam" id="PF13376">
    <property type="entry name" value="OmdA"/>
    <property type="match status" value="1"/>
</dbReference>
<keyword evidence="2" id="KW-1185">Reference proteome</keyword>
<proteinExistence type="predicted"/>
<evidence type="ECO:0000313" key="2">
    <source>
        <dbReference type="Proteomes" id="UP001519332"/>
    </source>
</evidence>
<accession>A0ABS4TLF0</accession>
<sequence length="147" mass="15988">MKFRTVLEQTGKNTTGIHVPDEVVAELGTSKRPPVVVTINGHTYRNTIARMGGRFLLSVSSENRAKAGVAGGDEIEVGLELDTEPRVVTVPADFAAALDGEKAAREAFDKMAYSHQLRWVLSVEDAKTPETRLRRIAKAVESLKSGK</sequence>
<gene>
    <name evidence="1" type="ORF">JOF56_005637</name>
</gene>
<organism evidence="1 2">
    <name type="scientific">Kibdelosporangium banguiense</name>
    <dbReference type="NCBI Taxonomy" id="1365924"/>
    <lineage>
        <taxon>Bacteria</taxon>
        <taxon>Bacillati</taxon>
        <taxon>Actinomycetota</taxon>
        <taxon>Actinomycetes</taxon>
        <taxon>Pseudonocardiales</taxon>
        <taxon>Pseudonocardiaceae</taxon>
        <taxon>Kibdelosporangium</taxon>
    </lineage>
</organism>
<dbReference type="InterPro" id="IPR037079">
    <property type="entry name" value="AF2212/PG0164-like_sf"/>
</dbReference>
<dbReference type="Proteomes" id="UP001519332">
    <property type="component" value="Unassembled WGS sequence"/>
</dbReference>
<dbReference type="Pfam" id="PF08922">
    <property type="entry name" value="DUF1905"/>
    <property type="match status" value="1"/>
</dbReference>
<dbReference type="SUPFAM" id="SSF141694">
    <property type="entry name" value="AF2212/PG0164-like"/>
    <property type="match status" value="1"/>
</dbReference>
<dbReference type="Gene3D" id="2.40.30.100">
    <property type="entry name" value="AF2212/PG0164-like"/>
    <property type="match status" value="1"/>
</dbReference>
<dbReference type="RefSeq" id="WP_209642472.1">
    <property type="nucleotide sequence ID" value="NZ_JAGINW010000001.1"/>
</dbReference>
<dbReference type="EMBL" id="JAGINW010000001">
    <property type="protein sequence ID" value="MBP2325252.1"/>
    <property type="molecule type" value="Genomic_DNA"/>
</dbReference>
<comment type="caution">
    <text evidence="1">The sequence shown here is derived from an EMBL/GenBank/DDBJ whole genome shotgun (WGS) entry which is preliminary data.</text>
</comment>
<protein>
    <recommendedName>
        <fullName evidence="3">DUF1905 domain-containing protein</fullName>
    </recommendedName>
</protein>